<keyword evidence="14 15" id="KW-0539">Nucleus</keyword>
<keyword evidence="18" id="KW-1185">Reference proteome</keyword>
<evidence type="ECO:0000256" key="15">
    <source>
        <dbReference type="RuleBase" id="RU368018"/>
    </source>
</evidence>
<name>A0AAV8VXT0_9CUCU</name>
<evidence type="ECO:0000256" key="7">
    <source>
        <dbReference type="ARBA" id="ARBA00022723"/>
    </source>
</evidence>
<dbReference type="Gene3D" id="1.10.10.10">
    <property type="entry name" value="Winged helix-like DNA-binding domain superfamily/Winged helix DNA-binding domain"/>
    <property type="match status" value="1"/>
</dbReference>
<dbReference type="InterPro" id="IPR036388">
    <property type="entry name" value="WH-like_DNA-bd_sf"/>
</dbReference>
<feature type="domain" description="Non-structural maintenance of chromosomes element 1 RING C4HC3-type" evidence="16">
    <location>
        <begin position="176"/>
        <end position="214"/>
    </location>
</feature>
<dbReference type="Pfam" id="PF07574">
    <property type="entry name" value="SMC_Nse1"/>
    <property type="match status" value="1"/>
</dbReference>
<protein>
    <recommendedName>
        <fullName evidence="5 15">Non-structural maintenance of chromosomes element 1 homolog</fullName>
        <ecNumber evidence="4 15">2.3.2.27</ecNumber>
    </recommendedName>
</protein>
<evidence type="ECO:0000256" key="2">
    <source>
        <dbReference type="ARBA" id="ARBA00004123"/>
    </source>
</evidence>
<dbReference type="SUPFAM" id="SSF57850">
    <property type="entry name" value="RING/U-box"/>
    <property type="match status" value="1"/>
</dbReference>
<dbReference type="Proteomes" id="UP001159042">
    <property type="component" value="Unassembled WGS sequence"/>
</dbReference>
<evidence type="ECO:0000256" key="14">
    <source>
        <dbReference type="ARBA" id="ARBA00023242"/>
    </source>
</evidence>
<organism evidence="17 18">
    <name type="scientific">Exocentrus adspersus</name>
    <dbReference type="NCBI Taxonomy" id="1586481"/>
    <lineage>
        <taxon>Eukaryota</taxon>
        <taxon>Metazoa</taxon>
        <taxon>Ecdysozoa</taxon>
        <taxon>Arthropoda</taxon>
        <taxon>Hexapoda</taxon>
        <taxon>Insecta</taxon>
        <taxon>Pterygota</taxon>
        <taxon>Neoptera</taxon>
        <taxon>Endopterygota</taxon>
        <taxon>Coleoptera</taxon>
        <taxon>Polyphaga</taxon>
        <taxon>Cucujiformia</taxon>
        <taxon>Chrysomeloidea</taxon>
        <taxon>Cerambycidae</taxon>
        <taxon>Lamiinae</taxon>
        <taxon>Acanthocinini</taxon>
        <taxon>Exocentrus</taxon>
    </lineage>
</organism>
<keyword evidence="8 15" id="KW-0227">DNA damage</keyword>
<dbReference type="GO" id="GO:0008270">
    <property type="term" value="F:zinc ion binding"/>
    <property type="evidence" value="ECO:0007669"/>
    <property type="project" value="UniProtKB-KW"/>
</dbReference>
<comment type="similarity">
    <text evidence="3 15">Belongs to the NSE1 family.</text>
</comment>
<evidence type="ECO:0000256" key="13">
    <source>
        <dbReference type="ARBA" id="ARBA00023204"/>
    </source>
</evidence>
<dbReference type="InterPro" id="IPR014857">
    <property type="entry name" value="Nse1_RING_C4HC3-type"/>
</dbReference>
<gene>
    <name evidence="17" type="ORF">NQ315_012157</name>
</gene>
<proteinExistence type="inferred from homology"/>
<dbReference type="GO" id="GO:0030915">
    <property type="term" value="C:Smc5-Smc6 complex"/>
    <property type="evidence" value="ECO:0007669"/>
    <property type="project" value="UniProtKB-UniRule"/>
</dbReference>
<sequence>MDIYHKYFVQYMLKNGVSSVDDALSYCKYISKGKIETMTQLKTLIIELNREISKQFYKLVLFVCEVTNRNMVVWLNTKNDDISKYQIAYSPIELEYFQAILQEILHSEDHRITFIVCINITSTLTAHFSRDSGQKVLNKWLKGGYYIKKGDFIHLGPRTILEFTAFLRANCPDSICNLCSEIVFTGSKCYHCDKVLHSYCLSTYLSTQSICPCCKNDWVHVTEENENYSMDADDTNIVEDTMCVGEEVTLEYYTESQPGDVSPVLQANRRNLRNRHDEDDYLSYINEPGPSTRKRFR</sequence>
<evidence type="ECO:0000256" key="12">
    <source>
        <dbReference type="ARBA" id="ARBA00023172"/>
    </source>
</evidence>
<reference evidence="17 18" key="1">
    <citation type="journal article" date="2023" name="Insect Mol. Biol.">
        <title>Genome sequencing provides insights into the evolution of gene families encoding plant cell wall-degrading enzymes in longhorned beetles.</title>
        <authorList>
            <person name="Shin N.R."/>
            <person name="Okamura Y."/>
            <person name="Kirsch R."/>
            <person name="Pauchet Y."/>
        </authorList>
    </citation>
    <scope>NUCLEOTIDE SEQUENCE [LARGE SCALE GENOMIC DNA]</scope>
    <source>
        <strain evidence="17">EAD_L_NR</strain>
    </source>
</reference>
<evidence type="ECO:0000256" key="9">
    <source>
        <dbReference type="ARBA" id="ARBA00022771"/>
    </source>
</evidence>
<evidence type="ECO:0000256" key="5">
    <source>
        <dbReference type="ARBA" id="ARBA00019422"/>
    </source>
</evidence>
<dbReference type="GO" id="GO:0000724">
    <property type="term" value="P:double-strand break repair via homologous recombination"/>
    <property type="evidence" value="ECO:0007669"/>
    <property type="project" value="TreeGrafter"/>
</dbReference>
<dbReference type="InterPro" id="IPR011513">
    <property type="entry name" value="Nse1"/>
</dbReference>
<keyword evidence="6 15" id="KW-0808">Transferase</keyword>
<dbReference type="PANTHER" id="PTHR20973">
    <property type="entry name" value="NON-SMC ELEMENT 1-RELATED"/>
    <property type="match status" value="1"/>
</dbReference>
<dbReference type="InterPro" id="IPR013083">
    <property type="entry name" value="Znf_RING/FYVE/PHD"/>
</dbReference>
<evidence type="ECO:0000256" key="8">
    <source>
        <dbReference type="ARBA" id="ARBA00022763"/>
    </source>
</evidence>
<dbReference type="GO" id="GO:0005634">
    <property type="term" value="C:nucleus"/>
    <property type="evidence" value="ECO:0007669"/>
    <property type="project" value="UniProtKB-SubCell"/>
</dbReference>
<evidence type="ECO:0000256" key="11">
    <source>
        <dbReference type="ARBA" id="ARBA00022833"/>
    </source>
</evidence>
<keyword evidence="12 15" id="KW-0233">DNA recombination</keyword>
<evidence type="ECO:0000256" key="1">
    <source>
        <dbReference type="ARBA" id="ARBA00000900"/>
    </source>
</evidence>
<keyword evidence="7 15" id="KW-0479">Metal-binding</keyword>
<keyword evidence="13 15" id="KW-0234">DNA repair</keyword>
<accession>A0AAV8VXT0</accession>
<keyword evidence="10 15" id="KW-0833">Ubl conjugation pathway</keyword>
<dbReference type="Gene3D" id="3.30.40.10">
    <property type="entry name" value="Zinc/RING finger domain, C3HC4 (zinc finger)"/>
    <property type="match status" value="1"/>
</dbReference>
<comment type="caution">
    <text evidence="17">The sequence shown here is derived from an EMBL/GenBank/DDBJ whole genome shotgun (WGS) entry which is preliminary data.</text>
</comment>
<dbReference type="AlphaFoldDB" id="A0AAV8VXT0"/>
<comment type="subcellular location">
    <subcellularLocation>
        <location evidence="2 15">Nucleus</location>
    </subcellularLocation>
</comment>
<evidence type="ECO:0000256" key="6">
    <source>
        <dbReference type="ARBA" id="ARBA00022679"/>
    </source>
</evidence>
<comment type="catalytic activity">
    <reaction evidence="1 15">
        <text>S-ubiquitinyl-[E2 ubiquitin-conjugating enzyme]-L-cysteine + [acceptor protein]-L-lysine = [E2 ubiquitin-conjugating enzyme]-L-cysteine + N(6)-ubiquitinyl-[acceptor protein]-L-lysine.</text>
        <dbReference type="EC" id="2.3.2.27"/>
    </reaction>
</comment>
<evidence type="ECO:0000313" key="18">
    <source>
        <dbReference type="Proteomes" id="UP001159042"/>
    </source>
</evidence>
<keyword evidence="9 15" id="KW-0863">Zinc-finger</keyword>
<evidence type="ECO:0000256" key="10">
    <source>
        <dbReference type="ARBA" id="ARBA00022786"/>
    </source>
</evidence>
<evidence type="ECO:0000256" key="4">
    <source>
        <dbReference type="ARBA" id="ARBA00012483"/>
    </source>
</evidence>
<comment type="subunit">
    <text evidence="15">Component of the Smc5-Smc6 complex.</text>
</comment>
<dbReference type="EC" id="2.3.2.27" evidence="4 15"/>
<dbReference type="Pfam" id="PF08746">
    <property type="entry name" value="zf-RING-like"/>
    <property type="match status" value="1"/>
</dbReference>
<dbReference type="Gene3D" id="3.90.1150.220">
    <property type="match status" value="1"/>
</dbReference>
<evidence type="ECO:0000313" key="17">
    <source>
        <dbReference type="EMBL" id="KAJ8919171.1"/>
    </source>
</evidence>
<keyword evidence="11 15" id="KW-0862">Zinc</keyword>
<dbReference type="PANTHER" id="PTHR20973:SF0">
    <property type="entry name" value="NON-STRUCTURAL MAINTENANCE OF CHROMOSOMES ELEMENT 1 HOMOLOG"/>
    <property type="match status" value="1"/>
</dbReference>
<evidence type="ECO:0000259" key="16">
    <source>
        <dbReference type="Pfam" id="PF08746"/>
    </source>
</evidence>
<dbReference type="GO" id="GO:0061630">
    <property type="term" value="F:ubiquitin protein ligase activity"/>
    <property type="evidence" value="ECO:0007669"/>
    <property type="project" value="UniProtKB-EC"/>
</dbReference>
<dbReference type="EMBL" id="JANEYG010000020">
    <property type="protein sequence ID" value="KAJ8919171.1"/>
    <property type="molecule type" value="Genomic_DNA"/>
</dbReference>
<evidence type="ECO:0000256" key="3">
    <source>
        <dbReference type="ARBA" id="ARBA00010258"/>
    </source>
</evidence>